<accession>A0A3D9RT66</accession>
<dbReference type="EMBL" id="QTTQ01000012">
    <property type="protein sequence ID" value="REE79885.1"/>
    <property type="molecule type" value="Genomic_DNA"/>
</dbReference>
<proteinExistence type="predicted"/>
<reference evidence="1 2" key="1">
    <citation type="submission" date="2018-08" db="EMBL/GenBank/DDBJ databases">
        <title>Genomic Encyclopedia of Type Strains, Phase III (KMG-III): the genomes of soil and plant-associated and newly described type strains.</title>
        <authorList>
            <person name="Whitman W."/>
        </authorList>
    </citation>
    <scope>NUCLEOTIDE SEQUENCE [LARGE SCALE GENOMIC DNA]</scope>
    <source>
        <strain evidence="1 2">325-5</strain>
    </source>
</reference>
<organism evidence="1 2">
    <name type="scientific">Lutibacter oceani</name>
    <dbReference type="NCBI Taxonomy" id="1853311"/>
    <lineage>
        <taxon>Bacteria</taxon>
        <taxon>Pseudomonadati</taxon>
        <taxon>Bacteroidota</taxon>
        <taxon>Flavobacteriia</taxon>
        <taxon>Flavobacteriales</taxon>
        <taxon>Flavobacteriaceae</taxon>
        <taxon>Lutibacter</taxon>
    </lineage>
</organism>
<comment type="caution">
    <text evidence="1">The sequence shown here is derived from an EMBL/GenBank/DDBJ whole genome shotgun (WGS) entry which is preliminary data.</text>
</comment>
<dbReference type="AlphaFoldDB" id="A0A3D9RT66"/>
<gene>
    <name evidence="1" type="ORF">BX611_2784</name>
</gene>
<keyword evidence="2" id="KW-1185">Reference proteome</keyword>
<dbReference type="Proteomes" id="UP000256429">
    <property type="component" value="Unassembled WGS sequence"/>
</dbReference>
<evidence type="ECO:0000313" key="1">
    <source>
        <dbReference type="EMBL" id="REE79885.1"/>
    </source>
</evidence>
<sequence>MKNALLKSCYFLLFINSVFCFSQEWKNLKIYKKETGNLILKEGCWLKKDRTKNTTTWESANKFNLKNNAFSKYKTIHQIRDFYHFMQIELDKKGHEIKWTHAAFLVANQLSKLEIDFIRLVIVRNKEVVQFAHEGSKKVFEYSFPKLKELYFSKELLKESEAENWDKNQTVIEQCEILDPLYNNLSKKALKKLNRMAKGKGIYSLGVVKGIRYEGEIINCNTRYYYSINKLIPYCNSTK</sequence>
<evidence type="ECO:0000313" key="2">
    <source>
        <dbReference type="Proteomes" id="UP000256429"/>
    </source>
</evidence>
<protein>
    <submittedName>
        <fullName evidence="1">Uncharacterized protein</fullName>
    </submittedName>
</protein>
<name>A0A3D9RT66_9FLAO</name>